<evidence type="ECO:0000313" key="3">
    <source>
        <dbReference type="Proteomes" id="UP000886674"/>
    </source>
</evidence>
<accession>A0A9E4TRL6</accession>
<dbReference type="EMBL" id="JAEPCR010000002">
    <property type="protein sequence ID" value="MCG7976797.1"/>
    <property type="molecule type" value="Genomic_DNA"/>
</dbReference>
<sequence>MTSFTIGLLYSPLMAYAFHLWHSHTGSANLVVLHWYELLLLLVLVLLPLGAMKLLKISWTVRDIPG</sequence>
<comment type="caution">
    <text evidence="2">The sequence shown here is derived from an EMBL/GenBank/DDBJ whole genome shotgun (WGS) entry which is preliminary data.</text>
</comment>
<gene>
    <name evidence="2" type="ORF">JAY77_01440</name>
</gene>
<proteinExistence type="predicted"/>
<feature type="transmembrane region" description="Helical" evidence="1">
    <location>
        <begin position="33"/>
        <end position="52"/>
    </location>
</feature>
<keyword evidence="1" id="KW-0472">Membrane</keyword>
<protein>
    <submittedName>
        <fullName evidence="2">Uncharacterized protein</fullName>
    </submittedName>
</protein>
<dbReference type="AlphaFoldDB" id="A0A9E4TRL6"/>
<evidence type="ECO:0000313" key="2">
    <source>
        <dbReference type="EMBL" id="MCG7976797.1"/>
    </source>
</evidence>
<dbReference type="Proteomes" id="UP000886674">
    <property type="component" value="Unassembled WGS sequence"/>
</dbReference>
<evidence type="ECO:0000256" key="1">
    <source>
        <dbReference type="SAM" id="Phobius"/>
    </source>
</evidence>
<keyword evidence="1" id="KW-0812">Transmembrane</keyword>
<organism evidence="2 3">
    <name type="scientific">Candidatus Thiodiazotropha taylori</name>
    <dbReference type="NCBI Taxonomy" id="2792791"/>
    <lineage>
        <taxon>Bacteria</taxon>
        <taxon>Pseudomonadati</taxon>
        <taxon>Pseudomonadota</taxon>
        <taxon>Gammaproteobacteria</taxon>
        <taxon>Chromatiales</taxon>
        <taxon>Sedimenticolaceae</taxon>
        <taxon>Candidatus Thiodiazotropha</taxon>
    </lineage>
</organism>
<keyword evidence="1" id="KW-1133">Transmembrane helix</keyword>
<name>A0A9E4TRL6_9GAMM</name>
<reference evidence="2" key="1">
    <citation type="journal article" date="2021" name="Proc. Natl. Acad. Sci. U.S.A.">
        <title>Global biogeography of chemosynthetic symbionts reveals both localized and globally distributed symbiont groups. .</title>
        <authorList>
            <person name="Osvatic J.T."/>
            <person name="Wilkins L.G.E."/>
            <person name="Leibrecht L."/>
            <person name="Leray M."/>
            <person name="Zauner S."/>
            <person name="Polzin J."/>
            <person name="Camacho Y."/>
            <person name="Gros O."/>
            <person name="van Gils J.A."/>
            <person name="Eisen J.A."/>
            <person name="Petersen J.M."/>
            <person name="Yuen B."/>
        </authorList>
    </citation>
    <scope>NUCLEOTIDE SEQUENCE</scope>
    <source>
        <strain evidence="2">MAGclacostrist055</strain>
    </source>
</reference>